<keyword evidence="3 5" id="KW-0663">Pyridoxal phosphate</keyword>
<dbReference type="InterPro" id="IPR027278">
    <property type="entry name" value="ACCD_DCysDesulf"/>
</dbReference>
<dbReference type="PANTHER" id="PTHR43780">
    <property type="entry name" value="1-AMINOCYCLOPROPANE-1-CARBOXYLATE DEAMINASE-RELATED"/>
    <property type="match status" value="1"/>
</dbReference>
<dbReference type="GO" id="GO:0019148">
    <property type="term" value="F:D-cysteine desulfhydrase activity"/>
    <property type="evidence" value="ECO:0007669"/>
    <property type="project" value="TreeGrafter"/>
</dbReference>
<evidence type="ECO:0000256" key="3">
    <source>
        <dbReference type="ARBA" id="ARBA00022898"/>
    </source>
</evidence>
<dbReference type="InterPro" id="IPR001926">
    <property type="entry name" value="TrpB-like_PALP"/>
</dbReference>
<feature type="domain" description="Tryptophan synthase beta chain-like PALP" evidence="6">
    <location>
        <begin position="13"/>
        <end position="317"/>
    </location>
</feature>
<comment type="caution">
    <text evidence="7">The sequence shown here is derived from an EMBL/GenBank/DDBJ whole genome shotgun (WGS) entry which is preliminary data.</text>
</comment>
<dbReference type="Gene3D" id="3.40.50.1100">
    <property type="match status" value="2"/>
</dbReference>
<dbReference type="PIRSF" id="PIRSF006278">
    <property type="entry name" value="ACCD_DCysDesulf"/>
    <property type="match status" value="1"/>
</dbReference>
<name>A0A9J6QWR6_9FIRM</name>
<dbReference type="GO" id="GO:1901605">
    <property type="term" value="P:alpha-amino acid metabolic process"/>
    <property type="evidence" value="ECO:0007669"/>
    <property type="project" value="UniProtKB-ARBA"/>
</dbReference>
<evidence type="ECO:0000259" key="6">
    <source>
        <dbReference type="Pfam" id="PF00291"/>
    </source>
</evidence>
<evidence type="ECO:0000256" key="5">
    <source>
        <dbReference type="PIRSR" id="PIRSR006278-2"/>
    </source>
</evidence>
<dbReference type="Pfam" id="PF00291">
    <property type="entry name" value="PALP"/>
    <property type="match status" value="1"/>
</dbReference>
<gene>
    <name evidence="7" type="ORF">OBO34_16410</name>
</gene>
<dbReference type="Proteomes" id="UP001065549">
    <property type="component" value="Unassembled WGS sequence"/>
</dbReference>
<sequence>MSLGCKKVPFLNLPTPLEYLPGVSRDLGINLYLKRDDLTGYGMGGNKLRKLEYFLFDAQQQGATMLLTVGGAQSNHGRLTAAVAAKYGLKCAIVAIDEYPGEVSSNILLDRIMGAEVILKEDDHQRSEMVQSHETAMAVKERYEAQGEKVYYIPMGGSNELGILGYYDCAQELTVQAAEMGISDSRVITAVGSMGTYMGLFCGLRDIQSPLSLTGVLIMPYEESVRAFAKDYFDRVKEGYGLEFDAEKSDFHIDEDYFYKGYNNSVPQVREAIYQMARKEAIILDPCYTGKAFNAICQMVRDRKIQQGETIIFIHTGGQPGINTPHHRIEFERELSDGIKIL</sequence>
<feature type="active site" description="Nucleophile" evidence="4">
    <location>
        <position position="74"/>
    </location>
</feature>
<comment type="cofactor">
    <cofactor evidence="1">
        <name>pyridoxal 5'-phosphate</name>
        <dbReference type="ChEBI" id="CHEBI:597326"/>
    </cofactor>
</comment>
<evidence type="ECO:0000313" key="7">
    <source>
        <dbReference type="EMBL" id="MCU7379924.1"/>
    </source>
</evidence>
<protein>
    <submittedName>
        <fullName evidence="7">D-cysteine desulfhydrase family protein</fullName>
    </submittedName>
</protein>
<dbReference type="SUPFAM" id="SSF53686">
    <property type="entry name" value="Tryptophan synthase beta subunit-like PLP-dependent enzymes"/>
    <property type="match status" value="1"/>
</dbReference>
<dbReference type="AlphaFoldDB" id="A0A9J6QWR6"/>
<dbReference type="PANTHER" id="PTHR43780:SF2">
    <property type="entry name" value="1-AMINOCYCLOPROPANE-1-CARBOXYLATE DEAMINASE-RELATED"/>
    <property type="match status" value="1"/>
</dbReference>
<feature type="modified residue" description="N6-(pyridoxal phosphate)lysine" evidence="5">
    <location>
        <position position="47"/>
    </location>
</feature>
<evidence type="ECO:0000256" key="4">
    <source>
        <dbReference type="PIRSR" id="PIRSR006278-1"/>
    </source>
</evidence>
<accession>A0A9J6QWR6</accession>
<dbReference type="InterPro" id="IPR036052">
    <property type="entry name" value="TrpB-like_PALP_sf"/>
</dbReference>
<dbReference type="EMBL" id="JAOSHN010000007">
    <property type="protein sequence ID" value="MCU7379924.1"/>
    <property type="molecule type" value="Genomic_DNA"/>
</dbReference>
<comment type="similarity">
    <text evidence="2">Belongs to the ACC deaminase/D-cysteine desulfhydrase family.</text>
</comment>
<evidence type="ECO:0000256" key="2">
    <source>
        <dbReference type="ARBA" id="ARBA00008639"/>
    </source>
</evidence>
<evidence type="ECO:0000313" key="8">
    <source>
        <dbReference type="Proteomes" id="UP001065549"/>
    </source>
</evidence>
<reference evidence="7" key="1">
    <citation type="submission" date="2022-09" db="EMBL/GenBank/DDBJ databases">
        <title>Culturomic study of gut microbiota in children with autism spectrum disorder.</title>
        <authorList>
            <person name="Efimov B.A."/>
            <person name="Chaplin A.V."/>
            <person name="Sokolova S.R."/>
            <person name="Pikina A.P."/>
            <person name="Korzhanova M."/>
            <person name="Belova V."/>
            <person name="Korostin D."/>
        </authorList>
    </citation>
    <scope>NUCLEOTIDE SEQUENCE</scope>
    <source>
        <strain evidence="7">ASD5510</strain>
    </source>
</reference>
<keyword evidence="8" id="KW-1185">Reference proteome</keyword>
<dbReference type="RefSeq" id="WP_253019519.1">
    <property type="nucleotide sequence ID" value="NZ_JAOSHN010000007.1"/>
</dbReference>
<evidence type="ECO:0000256" key="1">
    <source>
        <dbReference type="ARBA" id="ARBA00001933"/>
    </source>
</evidence>
<organism evidence="7 8">
    <name type="scientific">Hominibacterium faecale</name>
    <dbReference type="NCBI Taxonomy" id="2839743"/>
    <lineage>
        <taxon>Bacteria</taxon>
        <taxon>Bacillati</taxon>
        <taxon>Bacillota</taxon>
        <taxon>Clostridia</taxon>
        <taxon>Peptostreptococcales</taxon>
        <taxon>Anaerovoracaceae</taxon>
        <taxon>Hominibacterium</taxon>
    </lineage>
</organism>
<proteinExistence type="inferred from homology"/>